<dbReference type="EMBL" id="KR997932">
    <property type="protein sequence ID" value="AKU45270.1"/>
    <property type="molecule type" value="Genomic_DNA"/>
</dbReference>
<keyword evidence="2" id="KW-1185">Reference proteome</keyword>
<name>A0A0K1LT00_9CAUD</name>
<organism evidence="1 2">
    <name type="scientific">Mycobacterium phage Godines</name>
    <dbReference type="NCBI Taxonomy" id="1675551"/>
    <lineage>
        <taxon>Viruses</taxon>
        <taxon>Duplodnaviria</taxon>
        <taxon>Heunggongvirae</taxon>
        <taxon>Uroviricota</taxon>
        <taxon>Caudoviricetes</taxon>
        <taxon>Bclasvirinae</taxon>
        <taxon>Rosebushvirus</taxon>
        <taxon>Rosebushvirus godines</taxon>
    </lineage>
</organism>
<dbReference type="Proteomes" id="UP000230307">
    <property type="component" value="Genome"/>
</dbReference>
<dbReference type="CDD" id="cd00085">
    <property type="entry name" value="HNHc"/>
    <property type="match status" value="1"/>
</dbReference>
<evidence type="ECO:0000313" key="2">
    <source>
        <dbReference type="Proteomes" id="UP000230307"/>
    </source>
</evidence>
<reference evidence="1 2" key="1">
    <citation type="journal article" date="2016" name="BMC Microbiol.">
        <title>Characterization of mycobacteria and mycobacteriophages isolated from compost at the Sao Paulo Zoo Park Foundation in Brazil and creation of the new mycobacteriophage Cluster U.</title>
        <authorList>
            <person name="Lima-Junior J.D."/>
            <person name="Viana-Niero C."/>
            <person name="Conde Oliveira D.V."/>
            <person name="Machado G.E."/>
            <person name="Rabello M.C."/>
            <person name="Martins-Junior J."/>
            <person name="Martins L.F."/>
            <person name="Digiampietri L.A."/>
            <person name="da Silva A.M."/>
            <person name="Setubal J.C."/>
            <person name="Russell D.A."/>
            <person name="Jacobs-Sera D."/>
            <person name="Pope W.H."/>
            <person name="Hatfull G.F."/>
            <person name="Leao S.C."/>
        </authorList>
    </citation>
    <scope>NUCLEOTIDE SEQUENCE [LARGE SCALE GENOMIC DNA]</scope>
</reference>
<sequence>MPNGNRRGSSADRARRKAWLLSPEAGWGGDGETVPCWDCGVLCGPDEVDLCADRIIPDIRGGTYRRDNLAPHCAQCSHRQGNAIMRARCGQVPVAVREVC</sequence>
<dbReference type="InterPro" id="IPR003615">
    <property type="entry name" value="HNH_nuc"/>
</dbReference>
<proteinExistence type="predicted"/>
<accession>A0A0K1LT00</accession>
<dbReference type="Gene3D" id="1.10.30.50">
    <property type="match status" value="1"/>
</dbReference>
<gene>
    <name evidence="1" type="ORF">GODINES_71</name>
</gene>
<protein>
    <submittedName>
        <fullName evidence="1">HNH domain protein</fullName>
    </submittedName>
</protein>
<evidence type="ECO:0000313" key="1">
    <source>
        <dbReference type="EMBL" id="AKU45270.1"/>
    </source>
</evidence>
<dbReference type="OrthoDB" id="12474at10239"/>